<keyword evidence="1" id="KW-0812">Transmembrane</keyword>
<organism evidence="2 3">
    <name type="scientific">Rhizobium mesosinicum</name>
    <dbReference type="NCBI Taxonomy" id="335017"/>
    <lineage>
        <taxon>Bacteria</taxon>
        <taxon>Pseudomonadati</taxon>
        <taxon>Pseudomonadota</taxon>
        <taxon>Alphaproteobacteria</taxon>
        <taxon>Hyphomicrobiales</taxon>
        <taxon>Rhizobiaceae</taxon>
        <taxon>Rhizobium/Agrobacterium group</taxon>
        <taxon>Rhizobium</taxon>
    </lineage>
</organism>
<proteinExistence type="predicted"/>
<evidence type="ECO:0000313" key="3">
    <source>
        <dbReference type="Proteomes" id="UP000717752"/>
    </source>
</evidence>
<dbReference type="Proteomes" id="UP000717752">
    <property type="component" value="Unassembled WGS sequence"/>
</dbReference>
<feature type="transmembrane region" description="Helical" evidence="1">
    <location>
        <begin position="194"/>
        <end position="217"/>
    </location>
</feature>
<feature type="transmembrane region" description="Helical" evidence="1">
    <location>
        <begin position="224"/>
        <end position="242"/>
    </location>
</feature>
<keyword evidence="1" id="KW-0472">Membrane</keyword>
<evidence type="ECO:0000256" key="1">
    <source>
        <dbReference type="SAM" id="Phobius"/>
    </source>
</evidence>
<feature type="transmembrane region" description="Helical" evidence="1">
    <location>
        <begin position="301"/>
        <end position="320"/>
    </location>
</feature>
<feature type="transmembrane region" description="Helical" evidence="1">
    <location>
        <begin position="130"/>
        <end position="150"/>
    </location>
</feature>
<dbReference type="PANTHER" id="PTHR35337">
    <property type="entry name" value="SLR1478 PROTEIN"/>
    <property type="match status" value="1"/>
</dbReference>
<keyword evidence="1" id="KW-1133">Transmembrane helix</keyword>
<keyword evidence="3" id="KW-1185">Reference proteome</keyword>
<feature type="transmembrane region" description="Helical" evidence="1">
    <location>
        <begin position="262"/>
        <end position="281"/>
    </location>
</feature>
<reference evidence="2 3" key="1">
    <citation type="journal article" date="2021" name="MBio">
        <title>Poor Competitiveness of Bradyrhizobium in Pigeon Pea Root Colonization in Indian Soils.</title>
        <authorList>
            <person name="Chalasani D."/>
            <person name="Basu A."/>
            <person name="Pullabhotla S.V.S.R.N."/>
            <person name="Jorrin B."/>
            <person name="Neal A.L."/>
            <person name="Poole P.S."/>
            <person name="Podile A.R."/>
            <person name="Tkacz A."/>
        </authorList>
    </citation>
    <scope>NUCLEOTIDE SEQUENCE [LARGE SCALE GENOMIC DNA]</scope>
    <source>
        <strain evidence="2 3">HU56</strain>
    </source>
</reference>
<protein>
    <submittedName>
        <fullName evidence="2">Stage II sporulation protein M</fullName>
    </submittedName>
</protein>
<name>A0ABS7GY67_9HYPH</name>
<dbReference type="RefSeq" id="WP_220336260.1">
    <property type="nucleotide sequence ID" value="NZ_JAEUAK010000008.1"/>
</dbReference>
<feature type="transmembrane region" description="Helical" evidence="1">
    <location>
        <begin position="326"/>
        <end position="346"/>
    </location>
</feature>
<dbReference type="EMBL" id="JAEUAK010000008">
    <property type="protein sequence ID" value="MBW9054919.1"/>
    <property type="molecule type" value="Genomic_DNA"/>
</dbReference>
<gene>
    <name evidence="2" type="ORF">JNB85_21185</name>
</gene>
<comment type="caution">
    <text evidence="2">The sequence shown here is derived from an EMBL/GenBank/DDBJ whole genome shotgun (WGS) entry which is preliminary data.</text>
</comment>
<dbReference type="PANTHER" id="PTHR35337:SF1">
    <property type="entry name" value="SLR1478 PROTEIN"/>
    <property type="match status" value="1"/>
</dbReference>
<dbReference type="Pfam" id="PF01944">
    <property type="entry name" value="SpoIIM"/>
    <property type="match status" value="1"/>
</dbReference>
<sequence length="359" mass="39122">MTDLRIDDRTERGAALNAAGVPNDLLRSARFRLEREAHWRQLDELVSRAEKGGVAALSYNEVRNLAAGYRQAMNSLSVARDISLDRALVAYLESLCARAYLVVYAPQESLGGLMSRLLLKGIPQAVRRSALPLLIGFLALVLGALAGYRLCSSDPSWFYTFVPPGMADLRTPDASAEYLRSTIYGNERHESDGLAAFSAYLFSHNTGIAMLIFALGVFLSVPSFILTFYNGLILGAFFAMFRQKGLGYDVFAWLSIHGVTELAAISIACAGGAGLGLAVLLPGARTRRDALRHQAHDAVKLAILAALMLVVAGFIEGFLRQLVQEPVWRLAIGWGMGVFWAGWLVLGGREDKASREQAR</sequence>
<accession>A0ABS7GY67</accession>
<dbReference type="InterPro" id="IPR002798">
    <property type="entry name" value="SpoIIM-like"/>
</dbReference>
<evidence type="ECO:0000313" key="2">
    <source>
        <dbReference type="EMBL" id="MBW9054919.1"/>
    </source>
</evidence>